<evidence type="ECO:0000313" key="4">
    <source>
        <dbReference type="Proteomes" id="UP000033163"/>
    </source>
</evidence>
<reference evidence="4" key="1">
    <citation type="submission" date="2015-03" db="EMBL/GenBank/DDBJ databases">
        <authorList>
            <person name="Wibberg D."/>
        </authorList>
    </citation>
    <scope>NUCLEOTIDE SEQUENCE [LARGE SCALE GENOMIC DNA]</scope>
</reference>
<dbReference type="AlphaFoldDB" id="A0A0E3WIM7"/>
<evidence type="ECO:0000256" key="2">
    <source>
        <dbReference type="SAM" id="SignalP"/>
    </source>
</evidence>
<evidence type="ECO:0000313" key="3">
    <source>
        <dbReference type="EMBL" id="CQR57308.1"/>
    </source>
</evidence>
<sequence>MRKYTGRTKLMLLFLLIMALIVTACGAGGNNTNTAANTSKGNAKEGNSPAAGETGSAGGDKVTLKFTFWGSPQEKQAVEDAIKAFEAKNPNITIDSIHIPGTDFLQKLNAMIAGNEAPDLSYSAAWKLKMGEEGLIYNFFDLMKDDPSIKKEDYLQYAWWNWDTDKSAGPYQASVVPSLMYNADLFKEAGVELPPTKAEEAWQWDEFVDTAKKLTLDRNGKHPDDPGFDPKNIKQYGVKFSLSWLSYMPLVLSNGGDYLTKDGKEFGLSKPEATEAIQRIADLINVYHVAPSPVQASSIPAPATALQSRKVAMVIDGSWNHLDLSKANINWGVGVLPVLKDYKTFFLGGSLIIFKSSKHPKEAWEFSKFLTDPQNVLELHQGLWMPQLKQWYEDPKLVDSWANEKLPGRPAGFQDAVMRSTYEHAEPSAENNVRNFVEIDAAVTAGLDQVWLGTKTAAEAMKEVEAKVKPLVKGTYLK</sequence>
<accession>A0A0E3WIM7</accession>
<dbReference type="PATRIC" id="fig|1073571.4.peg.5268"/>
<dbReference type="Pfam" id="PF01547">
    <property type="entry name" value="SBP_bac_1"/>
    <property type="match status" value="1"/>
</dbReference>
<dbReference type="Proteomes" id="UP000033163">
    <property type="component" value="Chromosome I"/>
</dbReference>
<dbReference type="STRING" id="483937.AMQ84_15730"/>
<dbReference type="KEGG" id="pri:PRIO_4906"/>
<feature type="signal peptide" evidence="2">
    <location>
        <begin position="1"/>
        <end position="24"/>
    </location>
</feature>
<feature type="region of interest" description="Disordered" evidence="1">
    <location>
        <begin position="36"/>
        <end position="58"/>
    </location>
</feature>
<organism evidence="3 4">
    <name type="scientific">Paenibacillus riograndensis SBR5</name>
    <dbReference type="NCBI Taxonomy" id="1073571"/>
    <lineage>
        <taxon>Bacteria</taxon>
        <taxon>Bacillati</taxon>
        <taxon>Bacillota</taxon>
        <taxon>Bacilli</taxon>
        <taxon>Bacillales</taxon>
        <taxon>Paenibacillaceae</taxon>
        <taxon>Paenibacillus</taxon>
        <taxon>Paenibacillus sonchi group</taxon>
    </lineage>
</organism>
<dbReference type="PANTHER" id="PTHR43649:SF12">
    <property type="entry name" value="DIACETYLCHITOBIOSE BINDING PROTEIN DASA"/>
    <property type="match status" value="1"/>
</dbReference>
<proteinExistence type="predicted"/>
<dbReference type="EMBL" id="LN831776">
    <property type="protein sequence ID" value="CQR57308.1"/>
    <property type="molecule type" value="Genomic_DNA"/>
</dbReference>
<keyword evidence="2" id="KW-0732">Signal</keyword>
<dbReference type="SUPFAM" id="SSF53850">
    <property type="entry name" value="Periplasmic binding protein-like II"/>
    <property type="match status" value="1"/>
</dbReference>
<name>A0A0E3WIM7_9BACL</name>
<dbReference type="InterPro" id="IPR050490">
    <property type="entry name" value="Bact_solute-bd_prot1"/>
</dbReference>
<dbReference type="CDD" id="cd13585">
    <property type="entry name" value="PBP2_TMBP_like"/>
    <property type="match status" value="1"/>
</dbReference>
<dbReference type="HOGENOM" id="CLU_031285_10_5_9"/>
<dbReference type="PROSITE" id="PS51257">
    <property type="entry name" value="PROKAR_LIPOPROTEIN"/>
    <property type="match status" value="1"/>
</dbReference>
<dbReference type="InterPro" id="IPR006059">
    <property type="entry name" value="SBP"/>
</dbReference>
<gene>
    <name evidence="3" type="ORF">PRIO_4906</name>
</gene>
<feature type="chain" id="PRO_5039342671" evidence="2">
    <location>
        <begin position="25"/>
        <end position="478"/>
    </location>
</feature>
<protein>
    <submittedName>
        <fullName evidence="3">Family 1 extracellular solute-binding protein</fullName>
    </submittedName>
</protein>
<evidence type="ECO:0000256" key="1">
    <source>
        <dbReference type="SAM" id="MobiDB-lite"/>
    </source>
</evidence>
<dbReference type="Gene3D" id="3.40.190.10">
    <property type="entry name" value="Periplasmic binding protein-like II"/>
    <property type="match status" value="1"/>
</dbReference>
<dbReference type="RefSeq" id="WP_046505055.1">
    <property type="nucleotide sequence ID" value="NZ_LN831776.1"/>
</dbReference>
<dbReference type="PANTHER" id="PTHR43649">
    <property type="entry name" value="ARABINOSE-BINDING PROTEIN-RELATED"/>
    <property type="match status" value="1"/>
</dbReference>